<dbReference type="InterPro" id="IPR036259">
    <property type="entry name" value="MFS_trans_sf"/>
</dbReference>
<dbReference type="Gene3D" id="1.20.1250.20">
    <property type="entry name" value="MFS general substrate transporter like domains"/>
    <property type="match status" value="1"/>
</dbReference>
<evidence type="ECO:0000313" key="9">
    <source>
        <dbReference type="Proteomes" id="UP001243330"/>
    </source>
</evidence>
<feature type="transmembrane region" description="Helical" evidence="6">
    <location>
        <begin position="35"/>
        <end position="54"/>
    </location>
</feature>
<dbReference type="InterPro" id="IPR020846">
    <property type="entry name" value="MFS_dom"/>
</dbReference>
<feature type="transmembrane region" description="Helical" evidence="6">
    <location>
        <begin position="90"/>
        <end position="113"/>
    </location>
</feature>
<dbReference type="EMBL" id="JAQOWY010000031">
    <property type="protein sequence ID" value="KAK1854790.1"/>
    <property type="molecule type" value="Genomic_DNA"/>
</dbReference>
<protein>
    <submittedName>
        <fullName evidence="8">Membrane transporter</fullName>
    </submittedName>
</protein>
<evidence type="ECO:0000256" key="3">
    <source>
        <dbReference type="ARBA" id="ARBA00022692"/>
    </source>
</evidence>
<comment type="caution">
    <text evidence="8">The sequence shown here is derived from an EMBL/GenBank/DDBJ whole genome shotgun (WGS) entry which is preliminary data.</text>
</comment>
<evidence type="ECO:0000259" key="7">
    <source>
        <dbReference type="PROSITE" id="PS50850"/>
    </source>
</evidence>
<evidence type="ECO:0000256" key="4">
    <source>
        <dbReference type="ARBA" id="ARBA00022989"/>
    </source>
</evidence>
<dbReference type="GO" id="GO:0022857">
    <property type="term" value="F:transmembrane transporter activity"/>
    <property type="evidence" value="ECO:0007669"/>
    <property type="project" value="InterPro"/>
</dbReference>
<name>A0AAD9EN79_9PEZI</name>
<dbReference type="PROSITE" id="PS50850">
    <property type="entry name" value="MFS"/>
    <property type="match status" value="1"/>
</dbReference>
<dbReference type="PANTHER" id="PTHR23511:SF4">
    <property type="entry name" value="MAJOR FACILITATOR SUPERFAMILY (MFS) PROFILE DOMAIN-CONTAINING PROTEIN"/>
    <property type="match status" value="1"/>
</dbReference>
<dbReference type="Proteomes" id="UP001243330">
    <property type="component" value="Unassembled WGS sequence"/>
</dbReference>
<dbReference type="AlphaFoldDB" id="A0AAD9EN79"/>
<evidence type="ECO:0000313" key="8">
    <source>
        <dbReference type="EMBL" id="KAK1854790.1"/>
    </source>
</evidence>
<keyword evidence="4 6" id="KW-1133">Transmembrane helix</keyword>
<feature type="domain" description="Major facilitator superfamily (MFS) profile" evidence="7">
    <location>
        <begin position="1"/>
        <end position="114"/>
    </location>
</feature>
<dbReference type="GO" id="GO:0016020">
    <property type="term" value="C:membrane"/>
    <property type="evidence" value="ECO:0007669"/>
    <property type="project" value="UniProtKB-SubCell"/>
</dbReference>
<dbReference type="SUPFAM" id="SSF103473">
    <property type="entry name" value="MFS general substrate transporter"/>
    <property type="match status" value="1"/>
</dbReference>
<evidence type="ECO:0000256" key="1">
    <source>
        <dbReference type="ARBA" id="ARBA00004141"/>
    </source>
</evidence>
<comment type="subcellular location">
    <subcellularLocation>
        <location evidence="1">Membrane</location>
        <topology evidence="1">Multi-pass membrane protein</topology>
    </subcellularLocation>
</comment>
<dbReference type="PANTHER" id="PTHR23511">
    <property type="entry name" value="SYNAPTIC VESICLE GLYCOPROTEIN 2"/>
    <property type="match status" value="1"/>
</dbReference>
<sequence length="114" mass="12308">MFFLNGFGYAVDSMISLFQSGIATQAFREFGEHGYANGLTIASYVEMLLGALFWGFGADIIGRRHAFNVSLLVCSVICIIAGAMPNWKFLGFFIAMVGIGACGSLIMDTAVFLE</sequence>
<accession>A0AAD9EN79</accession>
<evidence type="ECO:0000256" key="2">
    <source>
        <dbReference type="ARBA" id="ARBA00022448"/>
    </source>
</evidence>
<evidence type="ECO:0000256" key="6">
    <source>
        <dbReference type="SAM" id="Phobius"/>
    </source>
</evidence>
<evidence type="ECO:0000256" key="5">
    <source>
        <dbReference type="ARBA" id="ARBA00023136"/>
    </source>
</evidence>
<keyword evidence="5 6" id="KW-0472">Membrane</keyword>
<keyword evidence="3 6" id="KW-0812">Transmembrane</keyword>
<keyword evidence="9" id="KW-1185">Reference proteome</keyword>
<feature type="transmembrane region" description="Helical" evidence="6">
    <location>
        <begin position="66"/>
        <end position="84"/>
    </location>
</feature>
<proteinExistence type="predicted"/>
<organism evidence="8 9">
    <name type="scientific">Colletotrichum chrysophilum</name>
    <dbReference type="NCBI Taxonomy" id="1836956"/>
    <lineage>
        <taxon>Eukaryota</taxon>
        <taxon>Fungi</taxon>
        <taxon>Dikarya</taxon>
        <taxon>Ascomycota</taxon>
        <taxon>Pezizomycotina</taxon>
        <taxon>Sordariomycetes</taxon>
        <taxon>Hypocreomycetidae</taxon>
        <taxon>Glomerellales</taxon>
        <taxon>Glomerellaceae</taxon>
        <taxon>Colletotrichum</taxon>
        <taxon>Colletotrichum gloeosporioides species complex</taxon>
    </lineage>
</organism>
<keyword evidence="2" id="KW-0813">Transport</keyword>
<gene>
    <name evidence="8" type="ORF">CCHR01_02601</name>
</gene>
<reference evidence="8" key="1">
    <citation type="submission" date="2023-01" db="EMBL/GenBank/DDBJ databases">
        <title>Colletotrichum chrysophilum M932 genome sequence.</title>
        <authorList>
            <person name="Baroncelli R."/>
        </authorList>
    </citation>
    <scope>NUCLEOTIDE SEQUENCE</scope>
    <source>
        <strain evidence="8">M932</strain>
    </source>
</reference>